<feature type="transmembrane region" description="Helical" evidence="9">
    <location>
        <begin position="43"/>
        <end position="66"/>
    </location>
</feature>
<evidence type="ECO:0000256" key="3">
    <source>
        <dbReference type="ARBA" id="ARBA00006366"/>
    </source>
</evidence>
<feature type="transmembrane region" description="Helical" evidence="9">
    <location>
        <begin position="143"/>
        <end position="165"/>
    </location>
</feature>
<dbReference type="GO" id="GO:0032217">
    <property type="term" value="F:riboflavin transmembrane transporter activity"/>
    <property type="evidence" value="ECO:0007669"/>
    <property type="project" value="UniProtKB-UniRule"/>
</dbReference>
<dbReference type="InterPro" id="IPR009357">
    <property type="entry name" value="Riboflavin_transptr"/>
</dbReference>
<keyword evidence="6 9" id="KW-0812">Transmembrane</keyword>
<feature type="transmembrane region" description="Helical" evidence="9">
    <location>
        <begin position="109"/>
        <end position="131"/>
    </location>
</feature>
<dbReference type="EMBL" id="BGZK01001449">
    <property type="protein sequence ID" value="GBP80173.1"/>
    <property type="molecule type" value="Genomic_DNA"/>
</dbReference>
<keyword evidence="7 9" id="KW-1133">Transmembrane helix</keyword>
<dbReference type="Proteomes" id="UP000299102">
    <property type="component" value="Unassembled WGS sequence"/>
</dbReference>
<keyword evidence="11" id="KW-1185">Reference proteome</keyword>
<keyword evidence="4 9" id="KW-0813">Transport</keyword>
<evidence type="ECO:0000256" key="7">
    <source>
        <dbReference type="ARBA" id="ARBA00022989"/>
    </source>
</evidence>
<dbReference type="OrthoDB" id="9995836at2759"/>
<name>A0A4C1YZ04_EUMVA</name>
<comment type="catalytic activity">
    <reaction evidence="1 9">
        <text>riboflavin(in) = riboflavin(out)</text>
        <dbReference type="Rhea" id="RHEA:35015"/>
        <dbReference type="ChEBI" id="CHEBI:57986"/>
    </reaction>
</comment>
<evidence type="ECO:0000256" key="5">
    <source>
        <dbReference type="ARBA" id="ARBA00022475"/>
    </source>
</evidence>
<feature type="transmembrane region" description="Helical" evidence="9">
    <location>
        <begin position="374"/>
        <end position="396"/>
    </location>
</feature>
<feature type="transmembrane region" description="Helical" evidence="9">
    <location>
        <begin position="78"/>
        <end position="97"/>
    </location>
</feature>
<accession>A0A4C1YZ04</accession>
<evidence type="ECO:0000256" key="4">
    <source>
        <dbReference type="ARBA" id="ARBA00022448"/>
    </source>
</evidence>
<comment type="similarity">
    <text evidence="3 9">Belongs to the riboflavin transporter family.</text>
</comment>
<evidence type="ECO:0000256" key="6">
    <source>
        <dbReference type="ARBA" id="ARBA00022692"/>
    </source>
</evidence>
<feature type="transmembrane region" description="Helical" evidence="9">
    <location>
        <begin position="340"/>
        <end position="362"/>
    </location>
</feature>
<feature type="transmembrane region" description="Helical" evidence="9">
    <location>
        <begin position="278"/>
        <end position="300"/>
    </location>
</feature>
<feature type="transmembrane region" description="Helical" evidence="9">
    <location>
        <begin position="193"/>
        <end position="212"/>
    </location>
</feature>
<dbReference type="GO" id="GO:0005886">
    <property type="term" value="C:plasma membrane"/>
    <property type="evidence" value="ECO:0007669"/>
    <property type="project" value="UniProtKB-SubCell"/>
</dbReference>
<dbReference type="STRING" id="151549.A0A4C1YZ04"/>
<protein>
    <recommendedName>
        <fullName evidence="9">Riboflavin transporter</fullName>
    </recommendedName>
</protein>
<evidence type="ECO:0000256" key="1">
    <source>
        <dbReference type="ARBA" id="ARBA00000215"/>
    </source>
</evidence>
<sequence length="417" mass="44879">MWWRMRSLKLDALMVCWGLGTWLGVNGLFVQLPLLVERLPEGWALPSSIVLAIQVANVGMLAYAVLKRLRPRASDAPYVAGLLALGAAALALNAFLYEHTAPLGGRERSVAFLVLTFCAALVGCTSSVLFYPYLRHFRSTYLYTYLAGEGLSGFVPGILALVQGIGGEPDCLPSDDGTTLEPHYPPPRFDTTVFMLILAALSALSLVSFLMLDNWPGFSTERVTACIIDQPDKNKPRVSLCARRWVCVFALTGALNALSNGVLPSVQSYSCMPYGTVTYHLAVTLAAMANPVVCLVGIWLRPVSARVLTAMLTIAIFPLAYVLATAALSPEPPLRDQGAGSALVIVAWVALLALISYGRIWVYTVCRDGGGRAMRACGAFTQVGSAVGSLLMYYLVNYTAIFTDAPACPAPIVFIRE</sequence>
<evidence type="ECO:0000313" key="11">
    <source>
        <dbReference type="Proteomes" id="UP000299102"/>
    </source>
</evidence>
<dbReference type="Pfam" id="PF06237">
    <property type="entry name" value="SLC52_ribofla_tr"/>
    <property type="match status" value="2"/>
</dbReference>
<dbReference type="AlphaFoldDB" id="A0A4C1YZ04"/>
<organism evidence="10 11">
    <name type="scientific">Eumeta variegata</name>
    <name type="common">Bagworm moth</name>
    <name type="synonym">Eumeta japonica</name>
    <dbReference type="NCBI Taxonomy" id="151549"/>
    <lineage>
        <taxon>Eukaryota</taxon>
        <taxon>Metazoa</taxon>
        <taxon>Ecdysozoa</taxon>
        <taxon>Arthropoda</taxon>
        <taxon>Hexapoda</taxon>
        <taxon>Insecta</taxon>
        <taxon>Pterygota</taxon>
        <taxon>Neoptera</taxon>
        <taxon>Endopterygota</taxon>
        <taxon>Lepidoptera</taxon>
        <taxon>Glossata</taxon>
        <taxon>Ditrysia</taxon>
        <taxon>Tineoidea</taxon>
        <taxon>Psychidae</taxon>
        <taxon>Oiketicinae</taxon>
        <taxon>Eumeta</taxon>
    </lineage>
</organism>
<keyword evidence="8 9" id="KW-0472">Membrane</keyword>
<keyword evidence="5 9" id="KW-1003">Cell membrane</keyword>
<comment type="subcellular location">
    <subcellularLocation>
        <location evidence="2 9">Cell membrane</location>
        <topology evidence="2 9">Multi-pass membrane protein</topology>
    </subcellularLocation>
</comment>
<comment type="caution">
    <text evidence="10">The sequence shown here is derived from an EMBL/GenBank/DDBJ whole genome shotgun (WGS) entry which is preliminary data.</text>
</comment>
<evidence type="ECO:0000256" key="8">
    <source>
        <dbReference type="ARBA" id="ARBA00023136"/>
    </source>
</evidence>
<feature type="transmembrane region" description="Helical" evidence="9">
    <location>
        <begin position="245"/>
        <end position="266"/>
    </location>
</feature>
<gene>
    <name evidence="10" type="primary">rft2</name>
    <name evidence="10" type="ORF">EVAR_97367_1</name>
</gene>
<dbReference type="PANTHER" id="PTHR12929:SF10">
    <property type="entry name" value="RIBOFLAVIN TRANSPORTER"/>
    <property type="match status" value="1"/>
</dbReference>
<feature type="transmembrane region" description="Helical" evidence="9">
    <location>
        <begin position="307"/>
        <end position="328"/>
    </location>
</feature>
<proteinExistence type="inferred from homology"/>
<reference evidence="10 11" key="1">
    <citation type="journal article" date="2019" name="Commun. Biol.">
        <title>The bagworm genome reveals a unique fibroin gene that provides high tensile strength.</title>
        <authorList>
            <person name="Kono N."/>
            <person name="Nakamura H."/>
            <person name="Ohtoshi R."/>
            <person name="Tomita M."/>
            <person name="Numata K."/>
            <person name="Arakawa K."/>
        </authorList>
    </citation>
    <scope>NUCLEOTIDE SEQUENCE [LARGE SCALE GENOMIC DNA]</scope>
</reference>
<comment type="function">
    <text evidence="9">Plasma membrane transporter mediating the uptake by cells of the water soluble vitamin B2/riboflavin that plays a key role in biochemical oxidation-reduction reactions of the carbohydrate, lipid, and amino acid metabolism.</text>
</comment>
<evidence type="ECO:0000256" key="9">
    <source>
        <dbReference type="RuleBase" id="RU368035"/>
    </source>
</evidence>
<dbReference type="PANTHER" id="PTHR12929">
    <property type="entry name" value="SOLUTE CARRIER FAMILY 52"/>
    <property type="match status" value="1"/>
</dbReference>
<evidence type="ECO:0000256" key="2">
    <source>
        <dbReference type="ARBA" id="ARBA00004651"/>
    </source>
</evidence>
<evidence type="ECO:0000313" key="10">
    <source>
        <dbReference type="EMBL" id="GBP80173.1"/>
    </source>
</evidence>